<organism evidence="2">
    <name type="scientific">Naegleria gruberi</name>
    <name type="common">Amoeba</name>
    <dbReference type="NCBI Taxonomy" id="5762"/>
    <lineage>
        <taxon>Eukaryota</taxon>
        <taxon>Discoba</taxon>
        <taxon>Heterolobosea</taxon>
        <taxon>Tetramitia</taxon>
        <taxon>Eutetramitia</taxon>
        <taxon>Vahlkampfiidae</taxon>
        <taxon>Naegleria</taxon>
    </lineage>
</organism>
<name>D2W4X3_NAEGR</name>
<evidence type="ECO:0000313" key="2">
    <source>
        <dbReference type="Proteomes" id="UP000006671"/>
    </source>
</evidence>
<dbReference type="AlphaFoldDB" id="D2W4X3"/>
<protein>
    <submittedName>
        <fullName evidence="1">Predicted protein</fullName>
    </submittedName>
</protein>
<gene>
    <name evidence="1" type="ORF">NAEGRDRAFT_76460</name>
</gene>
<sequence length="538" mass="63182">MFIRNNCSNSFAEYLLSSCDMGHFDRVYGVEKEKTKIIIEDDDILVVFHVDNFDLIFSYKRMKVVRAVFTNQHYTATGFTFKKQKLVLQKFTVFDNVIFNMDDGFCYESVFNTITSIDPFDDENVYSCWAFQSHPSKDGFFNNPIRNPDGHVNDYTSMSKYRTVSLDPYVINSNEGLLQVLMMLDSKYPKDKMIMLKVDVNIFQRVYKIIQLSHNYTNFKHYSQRFICVNGFWHVYKMGSIVTWRLFGKNYLLRLLKAAYPNVTSYLEKSMGLQQLTDIINVVSLAYYTLPDDCYVRTTTIAAKNFTILFETILPALRSYYYALRVGNWNEFSLSRDVLTYLFILGKHNLYRNAEIFQSLLFEFWKKKSKTFHDFFTENFTMFSEEIGEIAFGVMAANSKNYTEDKILDYKNKKFVMLNKTLELNEVYKGKCIHGYDGLSVNSSEVIACRNELKLIIDELNNDIFKVQDVTITRKQYKLKDTLVELDVNKEEKLFLDDTVLEFNRSFIKARKNFNNKKKTNGFNEVLRAMDLKLTGTN</sequence>
<dbReference type="KEGG" id="ngr:NAEGRDRAFT_76460"/>
<reference evidence="1 2" key="1">
    <citation type="journal article" date="2010" name="Cell">
        <title>The genome of Naegleria gruberi illuminates early eukaryotic versatility.</title>
        <authorList>
            <person name="Fritz-Laylin L.K."/>
            <person name="Prochnik S.E."/>
            <person name="Ginger M.L."/>
            <person name="Dacks J.B."/>
            <person name="Carpenter M.L."/>
            <person name="Field M.C."/>
            <person name="Kuo A."/>
            <person name="Paredez A."/>
            <person name="Chapman J."/>
            <person name="Pham J."/>
            <person name="Shu S."/>
            <person name="Neupane R."/>
            <person name="Cipriano M."/>
            <person name="Mancuso J."/>
            <person name="Tu H."/>
            <person name="Salamov A."/>
            <person name="Lindquist E."/>
            <person name="Shapiro H."/>
            <person name="Lucas S."/>
            <person name="Grigoriev I.V."/>
            <person name="Cande W.Z."/>
            <person name="Fulton C."/>
            <person name="Rokhsar D.S."/>
            <person name="Dawson S.C."/>
        </authorList>
    </citation>
    <scope>NUCLEOTIDE SEQUENCE [LARGE SCALE GENOMIC DNA]</scope>
    <source>
        <strain evidence="1 2">NEG-M</strain>
    </source>
</reference>
<keyword evidence="2" id="KW-1185">Reference proteome</keyword>
<proteinExistence type="predicted"/>
<dbReference type="RefSeq" id="XP_002668624.1">
    <property type="nucleotide sequence ID" value="XM_002668578.1"/>
</dbReference>
<evidence type="ECO:0000313" key="1">
    <source>
        <dbReference type="EMBL" id="EFC35880.1"/>
    </source>
</evidence>
<dbReference type="EMBL" id="GG738997">
    <property type="protein sequence ID" value="EFC35880.1"/>
    <property type="molecule type" value="Genomic_DNA"/>
</dbReference>
<dbReference type="InParanoid" id="D2W4X3"/>
<dbReference type="GeneID" id="8860667"/>
<dbReference type="VEuPathDB" id="AmoebaDB:NAEGRDRAFT_76460"/>
<accession>D2W4X3</accession>
<dbReference type="Proteomes" id="UP000006671">
    <property type="component" value="Unassembled WGS sequence"/>
</dbReference>